<evidence type="ECO:0000259" key="9">
    <source>
        <dbReference type="PROSITE" id="PS50928"/>
    </source>
</evidence>
<name>A0A542XC40_9MICO</name>
<evidence type="ECO:0000256" key="4">
    <source>
        <dbReference type="ARBA" id="ARBA00022692"/>
    </source>
</evidence>
<comment type="similarity">
    <text evidence="7">Belongs to the binding-protein-dependent transport system permease family.</text>
</comment>
<comment type="subcellular location">
    <subcellularLocation>
        <location evidence="1 7">Cell membrane</location>
        <topology evidence="1 7">Multi-pass membrane protein</topology>
    </subcellularLocation>
</comment>
<evidence type="ECO:0000256" key="5">
    <source>
        <dbReference type="ARBA" id="ARBA00022989"/>
    </source>
</evidence>
<dbReference type="EMBL" id="VFOK01000001">
    <property type="protein sequence ID" value="TQL33402.1"/>
    <property type="molecule type" value="Genomic_DNA"/>
</dbReference>
<keyword evidence="2 7" id="KW-0813">Transport</keyword>
<feature type="transmembrane region" description="Helical" evidence="7">
    <location>
        <begin position="194"/>
        <end position="216"/>
    </location>
</feature>
<keyword evidence="6 7" id="KW-0472">Membrane</keyword>
<evidence type="ECO:0000313" key="11">
    <source>
        <dbReference type="Proteomes" id="UP000318336"/>
    </source>
</evidence>
<dbReference type="Pfam" id="PF00528">
    <property type="entry name" value="BPD_transp_1"/>
    <property type="match status" value="1"/>
</dbReference>
<dbReference type="Proteomes" id="UP000318336">
    <property type="component" value="Unassembled WGS sequence"/>
</dbReference>
<evidence type="ECO:0000256" key="3">
    <source>
        <dbReference type="ARBA" id="ARBA00022475"/>
    </source>
</evidence>
<keyword evidence="3" id="KW-1003">Cell membrane</keyword>
<dbReference type="SUPFAM" id="SSF161098">
    <property type="entry name" value="MetI-like"/>
    <property type="match status" value="1"/>
</dbReference>
<keyword evidence="4 7" id="KW-0812">Transmembrane</keyword>
<feature type="transmembrane region" description="Helical" evidence="7">
    <location>
        <begin position="303"/>
        <end position="326"/>
    </location>
</feature>
<dbReference type="OrthoDB" id="6637947at2"/>
<comment type="caution">
    <text evidence="10">The sequence shown here is derived from an EMBL/GenBank/DDBJ whole genome shotgun (WGS) entry which is preliminary data.</text>
</comment>
<proteinExistence type="inferred from homology"/>
<dbReference type="InterPro" id="IPR000515">
    <property type="entry name" value="MetI-like"/>
</dbReference>
<feature type="transmembrane region" description="Helical" evidence="7">
    <location>
        <begin position="153"/>
        <end position="174"/>
    </location>
</feature>
<dbReference type="InterPro" id="IPR025966">
    <property type="entry name" value="OppC_N"/>
</dbReference>
<gene>
    <name evidence="10" type="ORF">FB554_1545</name>
</gene>
<dbReference type="PROSITE" id="PS50928">
    <property type="entry name" value="ABC_TM1"/>
    <property type="match status" value="1"/>
</dbReference>
<feature type="transmembrane region" description="Helical" evidence="7">
    <location>
        <begin position="119"/>
        <end position="146"/>
    </location>
</feature>
<dbReference type="AlphaFoldDB" id="A0A542XC40"/>
<reference evidence="10 11" key="1">
    <citation type="submission" date="2019-06" db="EMBL/GenBank/DDBJ databases">
        <title>Sequencing the genomes of 1000 actinobacteria strains.</title>
        <authorList>
            <person name="Klenk H.-P."/>
        </authorList>
    </citation>
    <scope>NUCLEOTIDE SEQUENCE [LARGE SCALE GENOMIC DNA]</scope>
    <source>
        <strain evidence="10 11">DSM 24617</strain>
    </source>
</reference>
<feature type="region of interest" description="Disordered" evidence="8">
    <location>
        <begin position="1"/>
        <end position="29"/>
    </location>
</feature>
<protein>
    <submittedName>
        <fullName evidence="10">Peptide/nickel transport system permease protein</fullName>
    </submittedName>
</protein>
<dbReference type="CDD" id="cd06261">
    <property type="entry name" value="TM_PBP2"/>
    <property type="match status" value="1"/>
</dbReference>
<organism evidence="10 11">
    <name type="scientific">Barrientosiimonas humi</name>
    <dbReference type="NCBI Taxonomy" id="999931"/>
    <lineage>
        <taxon>Bacteria</taxon>
        <taxon>Bacillati</taxon>
        <taxon>Actinomycetota</taxon>
        <taxon>Actinomycetes</taxon>
        <taxon>Micrococcales</taxon>
        <taxon>Dermacoccaceae</taxon>
        <taxon>Barrientosiimonas</taxon>
    </lineage>
</organism>
<evidence type="ECO:0000256" key="1">
    <source>
        <dbReference type="ARBA" id="ARBA00004651"/>
    </source>
</evidence>
<feature type="transmembrane region" description="Helical" evidence="7">
    <location>
        <begin position="44"/>
        <end position="65"/>
    </location>
</feature>
<evidence type="ECO:0000256" key="6">
    <source>
        <dbReference type="ARBA" id="ARBA00023136"/>
    </source>
</evidence>
<dbReference type="PANTHER" id="PTHR43386">
    <property type="entry name" value="OLIGOPEPTIDE TRANSPORT SYSTEM PERMEASE PROTEIN APPC"/>
    <property type="match status" value="1"/>
</dbReference>
<dbReference type="Gene3D" id="1.10.3720.10">
    <property type="entry name" value="MetI-like"/>
    <property type="match status" value="1"/>
</dbReference>
<feature type="domain" description="ABC transmembrane type-1" evidence="9">
    <location>
        <begin position="115"/>
        <end position="323"/>
    </location>
</feature>
<accession>A0A542XC40</accession>
<evidence type="ECO:0000313" key="10">
    <source>
        <dbReference type="EMBL" id="TQL33402.1"/>
    </source>
</evidence>
<dbReference type="GO" id="GO:0055085">
    <property type="term" value="P:transmembrane transport"/>
    <property type="evidence" value="ECO:0007669"/>
    <property type="project" value="InterPro"/>
</dbReference>
<evidence type="ECO:0000256" key="7">
    <source>
        <dbReference type="RuleBase" id="RU363032"/>
    </source>
</evidence>
<dbReference type="Pfam" id="PF12911">
    <property type="entry name" value="OppC_N"/>
    <property type="match status" value="1"/>
</dbReference>
<evidence type="ECO:0000256" key="8">
    <source>
        <dbReference type="SAM" id="MobiDB-lite"/>
    </source>
</evidence>
<dbReference type="PANTHER" id="PTHR43386:SF1">
    <property type="entry name" value="D,D-DIPEPTIDE TRANSPORT SYSTEM PERMEASE PROTEIN DDPC-RELATED"/>
    <property type="match status" value="1"/>
</dbReference>
<dbReference type="GO" id="GO:0005886">
    <property type="term" value="C:plasma membrane"/>
    <property type="evidence" value="ECO:0007669"/>
    <property type="project" value="UniProtKB-SubCell"/>
</dbReference>
<dbReference type="InterPro" id="IPR035906">
    <property type="entry name" value="MetI-like_sf"/>
</dbReference>
<dbReference type="RefSeq" id="WP_142005418.1">
    <property type="nucleotide sequence ID" value="NZ_CAJTBP010000001.1"/>
</dbReference>
<keyword evidence="5 7" id="KW-1133">Transmembrane helix</keyword>
<feature type="transmembrane region" description="Helical" evidence="7">
    <location>
        <begin position="248"/>
        <end position="267"/>
    </location>
</feature>
<evidence type="ECO:0000256" key="2">
    <source>
        <dbReference type="ARBA" id="ARBA00022448"/>
    </source>
</evidence>
<sequence length="336" mass="36501">MSIPPGAEQTAVAEGEDVALEGPAPREGKSPTQIALERLRKDKIAIVCLVVITLFVLMAIFQTQITNIVGVNDQPDVLLIDPTTTLPTITSTPDHPLGVEPQTGRDLFYRWVHGARPSLLVGIFAATMTLLIGITMGLLAGFLGGWVDRVISWWVDFLLSLPFLIMAFAIVPIAMARFGSPDASGFIEDDKRALIGMASLVTILVVFGWPSLCRLIRGEVLSLREREFVQASRALGAPSRRVLFKEMLPNLLGPIIVNYTVMIPAFISIEAGLSFLGIGLQPPTISWGQTIASAQSSFETYPIYMWVPTLSIALLVLALSLFGDAVSDAFNPQTRR</sequence>
<keyword evidence="11" id="KW-1185">Reference proteome</keyword>
<dbReference type="InterPro" id="IPR050366">
    <property type="entry name" value="BP-dependent_transpt_permease"/>
</dbReference>